<organism evidence="1 2">
    <name type="scientific">Hymenobacter ginkgonis</name>
    <dbReference type="NCBI Taxonomy" id="2682976"/>
    <lineage>
        <taxon>Bacteria</taxon>
        <taxon>Pseudomonadati</taxon>
        <taxon>Bacteroidota</taxon>
        <taxon>Cytophagia</taxon>
        <taxon>Cytophagales</taxon>
        <taxon>Hymenobacteraceae</taxon>
        <taxon>Hymenobacter</taxon>
    </lineage>
</organism>
<dbReference type="EMBL" id="WQKZ01000001">
    <property type="protein sequence ID" value="MVN74756.1"/>
    <property type="molecule type" value="Genomic_DNA"/>
</dbReference>
<protein>
    <submittedName>
        <fullName evidence="1">Uncharacterized protein</fullName>
    </submittedName>
</protein>
<name>A0A7K1T8M3_9BACT</name>
<gene>
    <name evidence="1" type="ORF">GO988_00285</name>
</gene>
<comment type="caution">
    <text evidence="1">The sequence shown here is derived from an EMBL/GenBank/DDBJ whole genome shotgun (WGS) entry which is preliminary data.</text>
</comment>
<sequence length="58" mass="6736">MTLYMFRLLSPDVQLHFALDKSTFLANRWEDEGGVNLYHLADEGRGFFVEVGIDEQRS</sequence>
<keyword evidence="2" id="KW-1185">Reference proteome</keyword>
<dbReference type="AlphaFoldDB" id="A0A7K1T8M3"/>
<evidence type="ECO:0000313" key="2">
    <source>
        <dbReference type="Proteomes" id="UP000441336"/>
    </source>
</evidence>
<reference evidence="1 2" key="1">
    <citation type="submission" date="2019-12" db="EMBL/GenBank/DDBJ databases">
        <title>Hymenobacter sp. HMF4947 Genome sequencing and assembly.</title>
        <authorList>
            <person name="Kang H."/>
            <person name="Cha I."/>
            <person name="Kim H."/>
            <person name="Joh K."/>
        </authorList>
    </citation>
    <scope>NUCLEOTIDE SEQUENCE [LARGE SCALE GENOMIC DNA]</scope>
    <source>
        <strain evidence="1 2">HMF4947</strain>
    </source>
</reference>
<dbReference type="RefSeq" id="WP_157561543.1">
    <property type="nucleotide sequence ID" value="NZ_WQKZ01000001.1"/>
</dbReference>
<evidence type="ECO:0000313" key="1">
    <source>
        <dbReference type="EMBL" id="MVN74756.1"/>
    </source>
</evidence>
<dbReference type="Proteomes" id="UP000441336">
    <property type="component" value="Unassembled WGS sequence"/>
</dbReference>
<accession>A0A7K1T8M3</accession>
<proteinExistence type="predicted"/>